<dbReference type="PANTHER" id="PTHR33376:SF4">
    <property type="entry name" value="SIALIC ACID-BINDING PERIPLASMIC PROTEIN SIAP"/>
    <property type="match status" value="1"/>
</dbReference>
<accession>A0ABW4MY96</accession>
<keyword evidence="4" id="KW-1185">Reference proteome</keyword>
<sequence length="340" mass="36704">MRGLARACLAIAALLAAAACAPQPEPGVEVLRYASPYSPTHPFSRADQAWMAHVEEASGGRLKVQPFWGGALISSDQSVIELRHGVADVALITPIYMRAGMKLMKTQAGFYAGVRSIEDQVAVYRCLEGAFPTFAEEMAGVRVLAVQGGNLPHVLTRDRPVRSLDDLRGLRLRAPSELVPVLRTLGVDVVTMPMGEVYSAISKGIIDGVVAPADTIKSLHFDEVTRHMSLLSVSRGAYPARAISEQRWRELPPDLQQVLADSVAVWEAALAREIAKADAGGFAYAREKGVQLIPIPPADQQRFDALYDAMALEHARQLDGVDGEAVYRRAREVVANGGCA</sequence>
<dbReference type="Proteomes" id="UP001597237">
    <property type="component" value="Unassembled WGS sequence"/>
</dbReference>
<keyword evidence="1 2" id="KW-0732">Signal</keyword>
<evidence type="ECO:0000256" key="1">
    <source>
        <dbReference type="ARBA" id="ARBA00022729"/>
    </source>
</evidence>
<reference evidence="4" key="1">
    <citation type="journal article" date="2019" name="Int. J. Syst. Evol. Microbiol.">
        <title>The Global Catalogue of Microorganisms (GCM) 10K type strain sequencing project: providing services to taxonomists for standard genome sequencing and annotation.</title>
        <authorList>
            <consortium name="The Broad Institute Genomics Platform"/>
            <consortium name="The Broad Institute Genome Sequencing Center for Infectious Disease"/>
            <person name="Wu L."/>
            <person name="Ma J."/>
        </authorList>
    </citation>
    <scope>NUCLEOTIDE SEQUENCE [LARGE SCALE GENOMIC DNA]</scope>
    <source>
        <strain evidence="4">DFY28</strain>
    </source>
</reference>
<proteinExistence type="predicted"/>
<dbReference type="PANTHER" id="PTHR33376">
    <property type="match status" value="1"/>
</dbReference>
<dbReference type="PROSITE" id="PS51257">
    <property type="entry name" value="PROKAR_LIPOPROTEIN"/>
    <property type="match status" value="1"/>
</dbReference>
<feature type="signal peptide" evidence="2">
    <location>
        <begin position="1"/>
        <end position="21"/>
    </location>
</feature>
<dbReference type="InterPro" id="IPR038404">
    <property type="entry name" value="TRAP_DctP_sf"/>
</dbReference>
<organism evidence="3 4">
    <name type="scientific">Phenylobacterium terrae</name>
    <dbReference type="NCBI Taxonomy" id="2665495"/>
    <lineage>
        <taxon>Bacteria</taxon>
        <taxon>Pseudomonadati</taxon>
        <taxon>Pseudomonadota</taxon>
        <taxon>Alphaproteobacteria</taxon>
        <taxon>Caulobacterales</taxon>
        <taxon>Caulobacteraceae</taxon>
        <taxon>Phenylobacterium</taxon>
    </lineage>
</organism>
<dbReference type="Pfam" id="PF03480">
    <property type="entry name" value="DctP"/>
    <property type="match status" value="1"/>
</dbReference>
<evidence type="ECO:0000313" key="4">
    <source>
        <dbReference type="Proteomes" id="UP001597237"/>
    </source>
</evidence>
<dbReference type="RefSeq" id="WP_377281282.1">
    <property type="nucleotide sequence ID" value="NZ_JBHRSI010000003.1"/>
</dbReference>
<evidence type="ECO:0000256" key="2">
    <source>
        <dbReference type="SAM" id="SignalP"/>
    </source>
</evidence>
<dbReference type="EMBL" id="JBHUEY010000001">
    <property type="protein sequence ID" value="MFD1781885.1"/>
    <property type="molecule type" value="Genomic_DNA"/>
</dbReference>
<dbReference type="NCBIfam" id="NF037995">
    <property type="entry name" value="TRAP_S1"/>
    <property type="match status" value="1"/>
</dbReference>
<name>A0ABW4MY96_9CAUL</name>
<comment type="caution">
    <text evidence="3">The sequence shown here is derived from an EMBL/GenBank/DDBJ whole genome shotgun (WGS) entry which is preliminary data.</text>
</comment>
<protein>
    <submittedName>
        <fullName evidence="3">TRAP transporter substrate-binding protein DctP</fullName>
    </submittedName>
</protein>
<evidence type="ECO:0000313" key="3">
    <source>
        <dbReference type="EMBL" id="MFD1781885.1"/>
    </source>
</evidence>
<dbReference type="Gene3D" id="3.40.190.170">
    <property type="entry name" value="Bacterial extracellular solute-binding protein, family 7"/>
    <property type="match status" value="1"/>
</dbReference>
<feature type="chain" id="PRO_5045104220" evidence="2">
    <location>
        <begin position="22"/>
        <end position="340"/>
    </location>
</feature>
<gene>
    <name evidence="3" type="primary">dctP</name>
    <name evidence="3" type="ORF">ACFSC0_00630</name>
</gene>
<dbReference type="InterPro" id="IPR018389">
    <property type="entry name" value="DctP_fam"/>
</dbReference>